<proteinExistence type="predicted"/>
<dbReference type="SUPFAM" id="SSF81301">
    <property type="entry name" value="Nucleotidyltransferase"/>
    <property type="match status" value="1"/>
</dbReference>
<reference evidence="1 2" key="1">
    <citation type="submission" date="2018-10" db="EMBL/GenBank/DDBJ databases">
        <title>Bacillus Keqinensis sp. nov., a moderately halophilic bacterium isolated from a saline-alkaline lake.</title>
        <authorList>
            <person name="Wang H."/>
        </authorList>
    </citation>
    <scope>NUCLEOTIDE SEQUENCE [LARGE SCALE GENOMIC DNA]</scope>
    <source>
        <strain evidence="1 2">KQ-3</strain>
    </source>
</reference>
<accession>A0A3M7TUG4</accession>
<dbReference type="RefSeq" id="WP_122896168.1">
    <property type="nucleotide sequence ID" value="NZ_RHIB01000001.1"/>
</dbReference>
<dbReference type="EMBL" id="RHIB01000001">
    <property type="protein sequence ID" value="RNA68642.1"/>
    <property type="molecule type" value="Genomic_DNA"/>
</dbReference>
<evidence type="ECO:0008006" key="3">
    <source>
        <dbReference type="Google" id="ProtNLM"/>
    </source>
</evidence>
<protein>
    <recommendedName>
        <fullName evidence="3">Nucleotidyltransferase domain-containing protein</fullName>
    </recommendedName>
</protein>
<keyword evidence="2" id="KW-1185">Reference proteome</keyword>
<evidence type="ECO:0000313" key="1">
    <source>
        <dbReference type="EMBL" id="RNA68642.1"/>
    </source>
</evidence>
<organism evidence="1 2">
    <name type="scientific">Alteribacter keqinensis</name>
    <dbReference type="NCBI Taxonomy" id="2483800"/>
    <lineage>
        <taxon>Bacteria</taxon>
        <taxon>Bacillati</taxon>
        <taxon>Bacillota</taxon>
        <taxon>Bacilli</taxon>
        <taxon>Bacillales</taxon>
        <taxon>Bacillaceae</taxon>
        <taxon>Alteribacter</taxon>
    </lineage>
</organism>
<comment type="caution">
    <text evidence="1">The sequence shown here is derived from an EMBL/GenBank/DDBJ whole genome shotgun (WGS) entry which is preliminary data.</text>
</comment>
<dbReference type="AlphaFoldDB" id="A0A3M7TUG4"/>
<gene>
    <name evidence="1" type="ORF">EBO34_01355</name>
</gene>
<name>A0A3M7TUG4_9BACI</name>
<dbReference type="OrthoDB" id="2427280at2"/>
<dbReference type="Gene3D" id="3.30.460.10">
    <property type="entry name" value="Beta Polymerase, domain 2"/>
    <property type="match status" value="1"/>
</dbReference>
<dbReference type="InterPro" id="IPR043519">
    <property type="entry name" value="NT_sf"/>
</dbReference>
<sequence length="290" mass="33828">MIDLEEDNKCKLEAFNVNSERDQRIPVQREKVKSRMEEDLICDDNVIGLYYGGSAAANNMDLYSDLDVRVVVKDHSFQSFIHNKNERTRGWGTVLFFEDPGSNVPYTIAHYKWFFKVDLFIYKLKDLHPSPWLKGIKIIHDPCGEIGSIQRESAALTILFTKDDFHKWRGKTLAYVHEAYRRTHRGEWYYASQCIDSIRWSIAAGWLVEMGHPMNGTMDWAKIEGSRSPLTPKQKHILASWETKRSPSHHNELLKEMVEPYLEVEKKLASLVNEKDRTGESKDIWEMAVY</sequence>
<dbReference type="Proteomes" id="UP000278746">
    <property type="component" value="Unassembled WGS sequence"/>
</dbReference>
<evidence type="ECO:0000313" key="2">
    <source>
        <dbReference type="Proteomes" id="UP000278746"/>
    </source>
</evidence>